<dbReference type="EMBL" id="LR796270">
    <property type="protein sequence ID" value="CAB4133310.1"/>
    <property type="molecule type" value="Genomic_DNA"/>
</dbReference>
<protein>
    <submittedName>
        <fullName evidence="1">Uncharacterized protein</fullName>
    </submittedName>
</protein>
<gene>
    <name evidence="1" type="ORF">UFOVP250_117</name>
</gene>
<accession>A0A6J5LK03</accession>
<organism evidence="1">
    <name type="scientific">uncultured Caudovirales phage</name>
    <dbReference type="NCBI Taxonomy" id="2100421"/>
    <lineage>
        <taxon>Viruses</taxon>
        <taxon>Duplodnaviria</taxon>
        <taxon>Heunggongvirae</taxon>
        <taxon>Uroviricota</taxon>
        <taxon>Caudoviricetes</taxon>
        <taxon>Peduoviridae</taxon>
        <taxon>Maltschvirus</taxon>
        <taxon>Maltschvirus maltsch</taxon>
    </lineage>
</organism>
<name>A0A6J5LK03_9CAUD</name>
<reference evidence="1" key="1">
    <citation type="submission" date="2020-04" db="EMBL/GenBank/DDBJ databases">
        <authorList>
            <person name="Chiriac C."/>
            <person name="Salcher M."/>
            <person name="Ghai R."/>
            <person name="Kavagutti S V."/>
        </authorList>
    </citation>
    <scope>NUCLEOTIDE SEQUENCE</scope>
</reference>
<proteinExistence type="predicted"/>
<sequence length="116" mass="13207">MLEYLKDFEKANPDAFYFLPGENGKTILESLTYKEFGDKVGGSELGDAYHIILFKEDKEGNMSGLEMFDAVLIAPYEYISRMMPDGWLGLIAKKTTTSLSFVQNVFDRLNDIEETE</sequence>
<evidence type="ECO:0000313" key="1">
    <source>
        <dbReference type="EMBL" id="CAB4133310.1"/>
    </source>
</evidence>